<dbReference type="GO" id="GO:0005615">
    <property type="term" value="C:extracellular space"/>
    <property type="evidence" value="ECO:0007669"/>
    <property type="project" value="TreeGrafter"/>
</dbReference>
<dbReference type="InterPro" id="IPR042097">
    <property type="entry name" value="Aminopeptidase_N-like_N_sf"/>
</dbReference>
<comment type="cofactor">
    <cofactor evidence="2">
        <name>Zn(2+)</name>
        <dbReference type="ChEBI" id="CHEBI:29105"/>
    </cofactor>
</comment>
<evidence type="ECO:0000256" key="11">
    <source>
        <dbReference type="ARBA" id="ARBA00023049"/>
    </source>
</evidence>
<reference evidence="14" key="1">
    <citation type="journal article" date="2005" name="Environ. Microbiol.">
        <title>Genetic and functional properties of uncultivated thermophilic crenarchaeotes from a subsurface gold mine as revealed by analysis of genome fragments.</title>
        <authorList>
            <person name="Nunoura T."/>
            <person name="Hirayama H."/>
            <person name="Takami H."/>
            <person name="Oida H."/>
            <person name="Nishi S."/>
            <person name="Shimamura S."/>
            <person name="Suzuki Y."/>
            <person name="Inagaki F."/>
            <person name="Takai K."/>
            <person name="Nealson K.H."/>
            <person name="Horikoshi K."/>
        </authorList>
    </citation>
    <scope>NUCLEOTIDE SEQUENCE</scope>
</reference>
<dbReference type="GO" id="GO:0042277">
    <property type="term" value="F:peptide binding"/>
    <property type="evidence" value="ECO:0007669"/>
    <property type="project" value="TreeGrafter"/>
</dbReference>
<evidence type="ECO:0000256" key="10">
    <source>
        <dbReference type="ARBA" id="ARBA00022833"/>
    </source>
</evidence>
<dbReference type="GO" id="GO:0008270">
    <property type="term" value="F:zinc ion binding"/>
    <property type="evidence" value="ECO:0007669"/>
    <property type="project" value="InterPro"/>
</dbReference>
<comment type="catalytic activity">
    <reaction evidence="1">
        <text>Release of an N-terminal amino acid, Xaa-|-Yaa- from a peptide, amide or arylamide. Xaa is preferably Ala, but may be most amino acids including Pro (slow action). When a terminal hydrophobic residue is followed by a prolyl residue, the two may be released as an intact Xaa-Pro dipeptide.</text>
        <dbReference type="EC" id="3.4.11.2"/>
    </reaction>
</comment>
<dbReference type="InterPro" id="IPR045357">
    <property type="entry name" value="Aminopeptidase_N-like_N"/>
</dbReference>
<dbReference type="GO" id="GO:0016020">
    <property type="term" value="C:membrane"/>
    <property type="evidence" value="ECO:0007669"/>
    <property type="project" value="TreeGrafter"/>
</dbReference>
<evidence type="ECO:0000256" key="9">
    <source>
        <dbReference type="ARBA" id="ARBA00022801"/>
    </source>
</evidence>
<evidence type="ECO:0000256" key="4">
    <source>
        <dbReference type="ARBA" id="ARBA00012564"/>
    </source>
</evidence>
<evidence type="ECO:0000256" key="2">
    <source>
        <dbReference type="ARBA" id="ARBA00001947"/>
    </source>
</evidence>
<dbReference type="InterPro" id="IPR027268">
    <property type="entry name" value="Peptidase_M4/M1_CTD_sf"/>
</dbReference>
<keyword evidence="9" id="KW-0378">Hydrolase</keyword>
<dbReference type="GO" id="GO:0043171">
    <property type="term" value="P:peptide catabolic process"/>
    <property type="evidence" value="ECO:0007669"/>
    <property type="project" value="TreeGrafter"/>
</dbReference>
<evidence type="ECO:0000256" key="1">
    <source>
        <dbReference type="ARBA" id="ARBA00000098"/>
    </source>
</evidence>
<protein>
    <recommendedName>
        <fullName evidence="5">Aminopeptidase N</fullName>
        <ecNumber evidence="4">3.4.11.2</ecNumber>
    </recommendedName>
</protein>
<proteinExistence type="inferred from homology"/>
<evidence type="ECO:0000259" key="13">
    <source>
        <dbReference type="Pfam" id="PF17900"/>
    </source>
</evidence>
<organism evidence="14">
    <name type="scientific">uncultured Bacteroidota bacterium</name>
    <dbReference type="NCBI Taxonomy" id="152509"/>
    <lineage>
        <taxon>Bacteria</taxon>
        <taxon>Pseudomonadati</taxon>
        <taxon>Bacteroidota</taxon>
        <taxon>environmental samples</taxon>
    </lineage>
</organism>
<comment type="similarity">
    <text evidence="3">Belongs to the peptidase M1 family.</text>
</comment>
<evidence type="ECO:0000256" key="7">
    <source>
        <dbReference type="ARBA" id="ARBA00022670"/>
    </source>
</evidence>
<dbReference type="PANTHER" id="PTHR11533:SF174">
    <property type="entry name" value="PUROMYCIN-SENSITIVE AMINOPEPTIDASE-RELATED"/>
    <property type="match status" value="1"/>
</dbReference>
<dbReference type="Pfam" id="PF17900">
    <property type="entry name" value="Peptidase_M1_N"/>
    <property type="match status" value="1"/>
</dbReference>
<evidence type="ECO:0000256" key="3">
    <source>
        <dbReference type="ARBA" id="ARBA00010136"/>
    </source>
</evidence>
<dbReference type="InterPro" id="IPR014782">
    <property type="entry name" value="Peptidase_M1_dom"/>
</dbReference>
<dbReference type="EC" id="3.4.11.2" evidence="4"/>
<dbReference type="InterPro" id="IPR050344">
    <property type="entry name" value="Peptidase_M1_aminopeptidases"/>
</dbReference>
<dbReference type="SUPFAM" id="SSF63737">
    <property type="entry name" value="Leukotriene A4 hydrolase N-terminal domain"/>
    <property type="match status" value="1"/>
</dbReference>
<keyword evidence="10" id="KW-0862">Zinc</keyword>
<keyword evidence="7" id="KW-0645">Protease</keyword>
<accession>H5SIK8</accession>
<reference evidence="14" key="2">
    <citation type="journal article" date="2012" name="PLoS ONE">
        <title>A Deeply Branching Thermophilic Bacterium with an Ancient Acetyl-CoA Pathway Dominates a Subsurface Ecosystem.</title>
        <authorList>
            <person name="Takami H."/>
            <person name="Noguchi H."/>
            <person name="Takaki Y."/>
            <person name="Uchiyama I."/>
            <person name="Toyoda A."/>
            <person name="Nishi S."/>
            <person name="Chee G.-J."/>
            <person name="Arai W."/>
            <person name="Nunoura T."/>
            <person name="Itoh T."/>
            <person name="Hattori M."/>
            <person name="Takai K."/>
        </authorList>
    </citation>
    <scope>NUCLEOTIDE SEQUENCE</scope>
</reference>
<dbReference type="AlphaFoldDB" id="H5SIK8"/>
<dbReference type="PRINTS" id="PR00756">
    <property type="entry name" value="ALADIPTASE"/>
</dbReference>
<dbReference type="Gene3D" id="2.60.40.1730">
    <property type="entry name" value="tricorn interacting facor f3 domain"/>
    <property type="match status" value="1"/>
</dbReference>
<dbReference type="GO" id="GO:0006508">
    <property type="term" value="P:proteolysis"/>
    <property type="evidence" value="ECO:0007669"/>
    <property type="project" value="UniProtKB-KW"/>
</dbReference>
<dbReference type="GO" id="GO:0016285">
    <property type="term" value="F:alanyl aminopeptidase activity"/>
    <property type="evidence" value="ECO:0007669"/>
    <property type="project" value="UniProtKB-EC"/>
</dbReference>
<keyword evidence="11" id="KW-0482">Metalloprotease</keyword>
<dbReference type="PANTHER" id="PTHR11533">
    <property type="entry name" value="PROTEASE M1 ZINC METALLOPROTEASE"/>
    <property type="match status" value="1"/>
</dbReference>
<keyword evidence="6 14" id="KW-0031">Aminopeptidase</keyword>
<dbReference type="InterPro" id="IPR001930">
    <property type="entry name" value="Peptidase_M1"/>
</dbReference>
<feature type="domain" description="Aminopeptidase N-like N-terminal" evidence="13">
    <location>
        <begin position="168"/>
        <end position="224"/>
    </location>
</feature>
<dbReference type="GO" id="GO:0070006">
    <property type="term" value="F:metalloaminopeptidase activity"/>
    <property type="evidence" value="ECO:0007669"/>
    <property type="project" value="TreeGrafter"/>
</dbReference>
<dbReference type="GO" id="GO:0005737">
    <property type="term" value="C:cytoplasm"/>
    <property type="evidence" value="ECO:0007669"/>
    <property type="project" value="TreeGrafter"/>
</dbReference>
<dbReference type="EMBL" id="AP011735">
    <property type="protein sequence ID" value="BAL55994.1"/>
    <property type="molecule type" value="Genomic_DNA"/>
</dbReference>
<evidence type="ECO:0000256" key="6">
    <source>
        <dbReference type="ARBA" id="ARBA00022438"/>
    </source>
</evidence>
<dbReference type="SUPFAM" id="SSF55486">
    <property type="entry name" value="Metalloproteases ('zincins'), catalytic domain"/>
    <property type="match status" value="1"/>
</dbReference>
<evidence type="ECO:0000259" key="12">
    <source>
        <dbReference type="Pfam" id="PF01433"/>
    </source>
</evidence>
<dbReference type="Pfam" id="PF01433">
    <property type="entry name" value="Peptidase_M1"/>
    <property type="match status" value="1"/>
</dbReference>
<sequence>MRLVWGLLLLGWCSNWAQEISWPTRFIEQPFDVLEYRAFLALDSLPAPVLGESACTIVARWRGAPDTLRFHLRGLEVLRCEYLQDDRALPVSWQTRGTPTDATFHYAVPALPSHHEGDTVALRITFRGTMTGEPSVGGVSWGGVQREGAIVYALGVGFYNNYVSATQHWLPCYDHPSDKARFDLTFRVPRSYIVASGGQEFPVRDSAQWRLFRFRSDYPAATYLLTFAAIPESTVAILRDEASLPYPIVLYARRVDSTATRRSFRLLPQMVTAFERRFGAYPFEKVGYVMTQKGAMEHQTMISYPASLARSGDTVNLVAAHELAHQWFGDCVTPLDFRDAWFNESFATFAESLWREELGGTSAYLQEQQRKINAYLNQYAKPGNPLFEGILTMYDFDRTPPSSNYPHVIYEKGAAVLGMLRAAIGDSLFFAWCRMVLERYRYGNIALDTLEQLLSQLTGQHDFVTRFFSEWIRGKGWPVLAIDALSEPSAFGRIATLHIRQTQPDSLGIYTTLPLELSFIGADTVHRIVTITAREQTVVLDSLNTFGTIAVNIGPRVRSLVQLAQAPTVTEVRSEGAILPLQVFPNPTSETVMLSISSEIAGPVMLYDARGSCIWHVGGTGVHALSTQDLAAGTYYAVARDRAHRLHIAAFVVLR</sequence>
<feature type="domain" description="Peptidase M1 membrane alanine aminopeptidase" evidence="12">
    <location>
        <begin position="270"/>
        <end position="471"/>
    </location>
</feature>
<evidence type="ECO:0000313" key="14">
    <source>
        <dbReference type="EMBL" id="BAL55994.1"/>
    </source>
</evidence>
<dbReference type="CDD" id="cd09603">
    <property type="entry name" value="M1_APN_like"/>
    <property type="match status" value="1"/>
</dbReference>
<keyword evidence="8" id="KW-0479">Metal-binding</keyword>
<evidence type="ECO:0000256" key="8">
    <source>
        <dbReference type="ARBA" id="ARBA00022723"/>
    </source>
</evidence>
<name>H5SIK8_9BACT</name>
<gene>
    <name evidence="14" type="ORF">HGMM_F33H03C03</name>
</gene>
<dbReference type="Gene3D" id="1.10.390.10">
    <property type="entry name" value="Neutral Protease Domain 2"/>
    <property type="match status" value="1"/>
</dbReference>
<evidence type="ECO:0000256" key="5">
    <source>
        <dbReference type="ARBA" id="ARBA00015611"/>
    </source>
</evidence>